<dbReference type="InterPro" id="IPR046368">
    <property type="entry name" value="Tag1"/>
</dbReference>
<sequence>MAGSINNGANLKADESGFNNGVSTDMVENGNGSNKAADVAAAPQHQSFWRKAWNHFKRFWWLYSILAILAIVLAVMLTIFVGVKNIAQSKINGAVLDVQGISCTSTQTNDFTLGINTTLKSGTTKATVQAFQGVMYLEDEPSQTPFVTIDFPETQNMPFQTVNISQHVQIESIPALTTFNTWLLNNESLRVTVLGYPKVKVPGISKTYGVTFKKTITMPGLNGFAGLSVTNSSISISNFSDGTNFHTTATIPNKSLVTFEIGNVTFNTYLNGSLIGNSYINNVLLAPGNNTFAFRSSIQQTPVLAAVQSEPWCQTGIVPMDLSGKSVENNGQPLAYFADALASHNTTVQLDLGTPLRALGLNPKCPSS</sequence>
<dbReference type="InterPro" id="IPR022185">
    <property type="entry name" value="DUF3712"/>
</dbReference>
<keyword evidence="1" id="KW-1133">Transmembrane helix</keyword>
<protein>
    <submittedName>
        <fullName evidence="2">Uncharacterized protein</fullName>
    </submittedName>
</protein>
<organism evidence="2 3">
    <name type="scientific">Sporothrix stenoceras</name>
    <dbReference type="NCBI Taxonomy" id="5173"/>
    <lineage>
        <taxon>Eukaryota</taxon>
        <taxon>Fungi</taxon>
        <taxon>Dikarya</taxon>
        <taxon>Ascomycota</taxon>
        <taxon>Pezizomycotina</taxon>
        <taxon>Sordariomycetes</taxon>
        <taxon>Sordariomycetidae</taxon>
        <taxon>Ophiostomatales</taxon>
        <taxon>Ophiostomataceae</taxon>
        <taxon>Sporothrix</taxon>
    </lineage>
</organism>
<evidence type="ECO:0000256" key="1">
    <source>
        <dbReference type="SAM" id="Phobius"/>
    </source>
</evidence>
<comment type="caution">
    <text evidence="2">The sequence shown here is derived from an EMBL/GenBank/DDBJ whole genome shotgun (WGS) entry which is preliminary data.</text>
</comment>
<evidence type="ECO:0000313" key="3">
    <source>
        <dbReference type="Proteomes" id="UP001583186"/>
    </source>
</evidence>
<dbReference type="PANTHER" id="PTHR35895:SF1">
    <property type="entry name" value="LIPID-BINDING SERUM GLYCOPROTEIN C-TERMINAL DOMAIN-CONTAINING PROTEIN"/>
    <property type="match status" value="1"/>
</dbReference>
<proteinExistence type="predicted"/>
<dbReference type="PANTHER" id="PTHR35895">
    <property type="entry name" value="CHROMOSOME 16, WHOLE GENOME SHOTGUN SEQUENCE"/>
    <property type="match status" value="1"/>
</dbReference>
<name>A0ABR3ZAE4_9PEZI</name>
<dbReference type="Proteomes" id="UP001583186">
    <property type="component" value="Unassembled WGS sequence"/>
</dbReference>
<accession>A0ABR3ZAE4</accession>
<dbReference type="Pfam" id="PF12505">
    <property type="entry name" value="DUF3712"/>
    <property type="match status" value="1"/>
</dbReference>
<feature type="transmembrane region" description="Helical" evidence="1">
    <location>
        <begin position="60"/>
        <end position="83"/>
    </location>
</feature>
<dbReference type="EMBL" id="JAWCUI010000020">
    <property type="protein sequence ID" value="KAL1897041.1"/>
    <property type="molecule type" value="Genomic_DNA"/>
</dbReference>
<evidence type="ECO:0000313" key="2">
    <source>
        <dbReference type="EMBL" id="KAL1897041.1"/>
    </source>
</evidence>
<keyword evidence="3" id="KW-1185">Reference proteome</keyword>
<reference evidence="2 3" key="1">
    <citation type="journal article" date="2024" name="IMA Fungus">
        <title>IMA Genome - F19 : A genome assembly and annotation guide to empower mycologists, including annotated draft genome sequences of Ceratocystis pirilliformis, Diaporthe australafricana, Fusarium ophioides, Paecilomyces lecythidis, and Sporothrix stenoceras.</title>
        <authorList>
            <person name="Aylward J."/>
            <person name="Wilson A.M."/>
            <person name="Visagie C.M."/>
            <person name="Spraker J."/>
            <person name="Barnes I."/>
            <person name="Buitendag C."/>
            <person name="Ceriani C."/>
            <person name="Del Mar Angel L."/>
            <person name="du Plessis D."/>
            <person name="Fuchs T."/>
            <person name="Gasser K."/>
            <person name="Kramer D."/>
            <person name="Li W."/>
            <person name="Munsamy K."/>
            <person name="Piso A."/>
            <person name="Price J.L."/>
            <person name="Sonnekus B."/>
            <person name="Thomas C."/>
            <person name="van der Nest A."/>
            <person name="van Dijk A."/>
            <person name="van Heerden A."/>
            <person name="van Vuuren N."/>
            <person name="Yilmaz N."/>
            <person name="Duong T.A."/>
            <person name="van der Merwe N.A."/>
            <person name="Wingfield M.J."/>
            <person name="Wingfield B.D."/>
        </authorList>
    </citation>
    <scope>NUCLEOTIDE SEQUENCE [LARGE SCALE GENOMIC DNA]</scope>
    <source>
        <strain evidence="2 3">CMW 5346</strain>
    </source>
</reference>
<gene>
    <name evidence="2" type="ORF">Sste5346_004246</name>
</gene>
<keyword evidence="1" id="KW-0472">Membrane</keyword>
<keyword evidence="1" id="KW-0812">Transmembrane</keyword>